<dbReference type="Pfam" id="PF13927">
    <property type="entry name" value="Ig_3"/>
    <property type="match status" value="1"/>
</dbReference>
<feature type="signal peptide" evidence="3">
    <location>
        <begin position="1"/>
        <end position="29"/>
    </location>
</feature>
<dbReference type="InterPro" id="IPR003599">
    <property type="entry name" value="Ig_sub"/>
</dbReference>
<accession>A0A2J8TA73</accession>
<evidence type="ECO:0000313" key="6">
    <source>
        <dbReference type="EMBL" id="PNJ29888.1"/>
    </source>
</evidence>
<dbReference type="Gene3D" id="2.60.40.10">
    <property type="entry name" value="Immunoglobulins"/>
    <property type="match status" value="2"/>
</dbReference>
<dbReference type="EMBL" id="NDHI03003513">
    <property type="protein sequence ID" value="PNJ29888.1"/>
    <property type="molecule type" value="Genomic_DNA"/>
</dbReference>
<keyword evidence="1" id="KW-0677">Repeat</keyword>
<dbReference type="SMART" id="SM00409">
    <property type="entry name" value="IG"/>
    <property type="match status" value="2"/>
</dbReference>
<feature type="chain" id="PRO_5014560386" evidence="3">
    <location>
        <begin position="30"/>
        <end position="297"/>
    </location>
</feature>
<dbReference type="InterPro" id="IPR003598">
    <property type="entry name" value="Ig_sub2"/>
</dbReference>
<dbReference type="PROSITE" id="PS50835">
    <property type="entry name" value="IG_LIKE"/>
    <property type="match status" value="2"/>
</dbReference>
<evidence type="ECO:0000256" key="1">
    <source>
        <dbReference type="ARBA" id="ARBA00022737"/>
    </source>
</evidence>
<dbReference type="EMBL" id="NDHI03003513">
    <property type="protein sequence ID" value="PNJ29881.1"/>
    <property type="molecule type" value="Genomic_DNA"/>
</dbReference>
<dbReference type="GO" id="GO:0030424">
    <property type="term" value="C:axon"/>
    <property type="evidence" value="ECO:0007669"/>
    <property type="project" value="TreeGrafter"/>
</dbReference>
<evidence type="ECO:0000256" key="2">
    <source>
        <dbReference type="ARBA" id="ARBA00023157"/>
    </source>
</evidence>
<evidence type="ECO:0000313" key="5">
    <source>
        <dbReference type="EMBL" id="PNJ29881.1"/>
    </source>
</evidence>
<name>A0A2J8TA73_PONAB</name>
<gene>
    <name evidence="6" type="ORF">CR201_G0036672</name>
</gene>
<dbReference type="GO" id="GO:0007420">
    <property type="term" value="P:brain development"/>
    <property type="evidence" value="ECO:0007669"/>
    <property type="project" value="TreeGrafter"/>
</dbReference>
<dbReference type="GO" id="GO:0005886">
    <property type="term" value="C:plasma membrane"/>
    <property type="evidence" value="ECO:0007669"/>
    <property type="project" value="TreeGrafter"/>
</dbReference>
<dbReference type="SMART" id="SM00408">
    <property type="entry name" value="IGc2"/>
    <property type="match status" value="2"/>
</dbReference>
<dbReference type="SUPFAM" id="SSF48726">
    <property type="entry name" value="Immunoglobulin"/>
    <property type="match status" value="2"/>
</dbReference>
<keyword evidence="3" id="KW-0732">Signal</keyword>
<protein>
    <submittedName>
        <fullName evidence="5">NRCAM isoform 1</fullName>
    </submittedName>
    <submittedName>
        <fullName evidence="6">NRCAM isoform 8</fullName>
    </submittedName>
</protein>
<dbReference type="InterPro" id="IPR036179">
    <property type="entry name" value="Ig-like_dom_sf"/>
</dbReference>
<keyword evidence="2" id="KW-1015">Disulfide bond</keyword>
<evidence type="ECO:0000256" key="3">
    <source>
        <dbReference type="SAM" id="SignalP"/>
    </source>
</evidence>
<comment type="caution">
    <text evidence="6">The sequence shown here is derived from an EMBL/GenBank/DDBJ whole genome shotgun (WGS) entry which is preliminary data.</text>
</comment>
<dbReference type="GO" id="GO:0098632">
    <property type="term" value="F:cell-cell adhesion mediator activity"/>
    <property type="evidence" value="ECO:0007669"/>
    <property type="project" value="TreeGrafter"/>
</dbReference>
<dbReference type="FunFam" id="2.60.40.10:FF:000038">
    <property type="entry name" value="Neuronal cell adhesion molecule"/>
    <property type="match status" value="1"/>
</dbReference>
<feature type="domain" description="Ig-like" evidence="4">
    <location>
        <begin position="46"/>
        <end position="134"/>
    </location>
</feature>
<dbReference type="FunFam" id="2.60.40.10:FF:000114">
    <property type="entry name" value="Neuronal cell adhesion molecule"/>
    <property type="match status" value="1"/>
</dbReference>
<dbReference type="AlphaFoldDB" id="A0A2J8TA73"/>
<proteinExistence type="predicted"/>
<sequence length="297" mass="33248">MQLKIMPKKKRLSAGRVPLILFLCQMISALEVPLDPKLLEDLVQPPTITQQSPKDYIIDPRENIVIQCEAKGKPPPSFSWTRNGTHFDIDKDPLVTMKPGTGTLIINIMSEGKAETYEGVYQCTARNERGAAVSNNIVVRPSRSPLWTKEKLEPITLQSGQSLVLPCRPPIGLPPPIIFWMDNSFQRLPQSERVSQGLNGDLYFSNVLPEDTREDYICYARFNHTQTIQQKQPISVKVISVDELNDTIAANLSDTEFYGAKSSRERPPTFLTPEGNASNKEELRGNVLSLECIAEGL</sequence>
<dbReference type="PANTHER" id="PTHR44170:SF15">
    <property type="entry name" value="NEURONAL CELL ADHESION MOLECULE"/>
    <property type="match status" value="1"/>
</dbReference>
<evidence type="ECO:0000259" key="4">
    <source>
        <dbReference type="PROSITE" id="PS50835"/>
    </source>
</evidence>
<dbReference type="InterPro" id="IPR007110">
    <property type="entry name" value="Ig-like_dom"/>
</dbReference>
<dbReference type="GO" id="GO:0007411">
    <property type="term" value="P:axon guidance"/>
    <property type="evidence" value="ECO:0007669"/>
    <property type="project" value="TreeGrafter"/>
</dbReference>
<dbReference type="CDD" id="cd05874">
    <property type="entry name" value="IgI_NrCAM"/>
    <property type="match status" value="1"/>
</dbReference>
<feature type="domain" description="Ig-like" evidence="4">
    <location>
        <begin position="141"/>
        <end position="235"/>
    </location>
</feature>
<dbReference type="InterPro" id="IPR013783">
    <property type="entry name" value="Ig-like_fold"/>
</dbReference>
<dbReference type="PANTHER" id="PTHR44170">
    <property type="entry name" value="PROTEIN SIDEKICK"/>
    <property type="match status" value="1"/>
</dbReference>
<reference evidence="6" key="1">
    <citation type="submission" date="2017-12" db="EMBL/GenBank/DDBJ databases">
        <title>High-resolution comparative analysis of great ape genomes.</title>
        <authorList>
            <person name="Pollen A."/>
            <person name="Hastie A."/>
            <person name="Hormozdiari F."/>
            <person name="Dougherty M."/>
            <person name="Liu R."/>
            <person name="Chaisson M."/>
            <person name="Hoppe E."/>
            <person name="Hill C."/>
            <person name="Pang A."/>
            <person name="Hillier L."/>
            <person name="Baker C."/>
            <person name="Armstrong J."/>
            <person name="Shendure J."/>
            <person name="Paten B."/>
            <person name="Wilson R."/>
            <person name="Chao H."/>
            <person name="Schneider V."/>
            <person name="Ventura M."/>
            <person name="Kronenberg Z."/>
            <person name="Murali S."/>
            <person name="Gordon D."/>
            <person name="Cantsilieris S."/>
            <person name="Munson K."/>
            <person name="Nelson B."/>
            <person name="Raja A."/>
            <person name="Underwood J."/>
            <person name="Diekhans M."/>
            <person name="Fiddes I."/>
            <person name="Haussler D."/>
            <person name="Eichler E."/>
        </authorList>
    </citation>
    <scope>NUCLEOTIDE SEQUENCE [LARGE SCALE GENOMIC DNA]</scope>
    <source>
        <strain evidence="6">Susie</strain>
    </source>
</reference>
<organism evidence="6">
    <name type="scientific">Pongo abelii</name>
    <name type="common">Sumatran orangutan</name>
    <name type="synonym">Pongo pygmaeus abelii</name>
    <dbReference type="NCBI Taxonomy" id="9601"/>
    <lineage>
        <taxon>Eukaryota</taxon>
        <taxon>Metazoa</taxon>
        <taxon>Chordata</taxon>
        <taxon>Craniata</taxon>
        <taxon>Vertebrata</taxon>
        <taxon>Euteleostomi</taxon>
        <taxon>Mammalia</taxon>
        <taxon>Eutheria</taxon>
        <taxon>Euarchontoglires</taxon>
        <taxon>Primates</taxon>
        <taxon>Haplorrhini</taxon>
        <taxon>Catarrhini</taxon>
        <taxon>Hominidae</taxon>
        <taxon>Pongo</taxon>
    </lineage>
</organism>